<dbReference type="Gene3D" id="3.30.565.10">
    <property type="entry name" value="Histidine kinase-like ATPase, C-terminal domain"/>
    <property type="match status" value="1"/>
</dbReference>
<dbReference type="InterPro" id="IPR010559">
    <property type="entry name" value="Sig_transdc_His_kin_internal"/>
</dbReference>
<feature type="transmembrane region" description="Helical" evidence="1">
    <location>
        <begin position="272"/>
        <end position="292"/>
    </location>
</feature>
<feature type="transmembrane region" description="Helical" evidence="1">
    <location>
        <begin position="144"/>
        <end position="165"/>
    </location>
</feature>
<keyword evidence="1" id="KW-0812">Transmembrane</keyword>
<reference evidence="3 4" key="2">
    <citation type="journal article" date="2022" name="Mar. Drugs">
        <title>Bioassay-Guided Fractionation Leads to the Detection of Cholic Acid Generated by the Rare Thalassomonas sp.</title>
        <authorList>
            <person name="Pheiffer F."/>
            <person name="Schneider Y.K."/>
            <person name="Hansen E.H."/>
            <person name="Andersen J.H."/>
            <person name="Isaksson J."/>
            <person name="Busche T."/>
            <person name="R C."/>
            <person name="Kalinowski J."/>
            <person name="Zyl L.V."/>
            <person name="Trindade M."/>
        </authorList>
    </citation>
    <scope>NUCLEOTIDE SEQUENCE [LARGE SCALE GENOMIC DNA]</scope>
    <source>
        <strain evidence="3 4">A5K-106</strain>
    </source>
</reference>
<proteinExistence type="predicted"/>
<dbReference type="RefSeq" id="WP_160298228.1">
    <property type="nucleotide sequence ID" value="NZ_CP059736.1"/>
</dbReference>
<accession>A0AAE9YXN9</accession>
<dbReference type="GO" id="GO:0000155">
    <property type="term" value="F:phosphorelay sensor kinase activity"/>
    <property type="evidence" value="ECO:0007669"/>
    <property type="project" value="InterPro"/>
</dbReference>
<dbReference type="PANTHER" id="PTHR34220">
    <property type="entry name" value="SENSOR HISTIDINE KINASE YPDA"/>
    <property type="match status" value="1"/>
</dbReference>
<dbReference type="GO" id="GO:0016020">
    <property type="term" value="C:membrane"/>
    <property type="evidence" value="ECO:0007669"/>
    <property type="project" value="InterPro"/>
</dbReference>
<dbReference type="InterPro" id="IPR050640">
    <property type="entry name" value="Bact_2-comp_sensor_kinase"/>
</dbReference>
<reference evidence="3 4" key="1">
    <citation type="journal article" date="2015" name="Genome Announc.">
        <title>Draft Genome Sequences of Marine Isolates of Thalassomonas viridans and Thalassomonas actiniarum.</title>
        <authorList>
            <person name="Olonade I."/>
            <person name="van Zyl L.J."/>
            <person name="Trindade M."/>
        </authorList>
    </citation>
    <scope>NUCLEOTIDE SEQUENCE [LARGE SCALE GENOMIC DNA]</scope>
    <source>
        <strain evidence="3 4">A5K-106</strain>
    </source>
</reference>
<evidence type="ECO:0000313" key="3">
    <source>
        <dbReference type="EMBL" id="WDE02330.1"/>
    </source>
</evidence>
<dbReference type="Pfam" id="PF06580">
    <property type="entry name" value="His_kinase"/>
    <property type="match status" value="1"/>
</dbReference>
<feature type="transmembrane region" description="Helical" evidence="1">
    <location>
        <begin position="225"/>
        <end position="252"/>
    </location>
</feature>
<keyword evidence="1" id="KW-1133">Transmembrane helix</keyword>
<feature type="transmembrane region" description="Helical" evidence="1">
    <location>
        <begin position="20"/>
        <end position="38"/>
    </location>
</feature>
<dbReference type="KEGG" id="tact:SG35_031765"/>
<organism evidence="3 4">
    <name type="scientific">Thalassomonas actiniarum</name>
    <dbReference type="NCBI Taxonomy" id="485447"/>
    <lineage>
        <taxon>Bacteria</taxon>
        <taxon>Pseudomonadati</taxon>
        <taxon>Pseudomonadota</taxon>
        <taxon>Gammaproteobacteria</taxon>
        <taxon>Alteromonadales</taxon>
        <taxon>Colwelliaceae</taxon>
        <taxon>Thalassomonas</taxon>
    </lineage>
</organism>
<evidence type="ECO:0000259" key="2">
    <source>
        <dbReference type="Pfam" id="PF06580"/>
    </source>
</evidence>
<evidence type="ECO:0000256" key="1">
    <source>
        <dbReference type="SAM" id="Phobius"/>
    </source>
</evidence>
<feature type="transmembrane region" description="Helical" evidence="1">
    <location>
        <begin position="185"/>
        <end position="213"/>
    </location>
</feature>
<feature type="transmembrane region" description="Helical" evidence="1">
    <location>
        <begin position="112"/>
        <end position="132"/>
    </location>
</feature>
<keyword evidence="1" id="KW-0472">Membrane</keyword>
<feature type="transmembrane region" description="Helical" evidence="1">
    <location>
        <begin position="82"/>
        <end position="106"/>
    </location>
</feature>
<feature type="domain" description="Signal transduction histidine kinase internal region" evidence="2">
    <location>
        <begin position="312"/>
        <end position="389"/>
    </location>
</feature>
<keyword evidence="4" id="KW-1185">Reference proteome</keyword>
<keyword evidence="3" id="KW-0418">Kinase</keyword>
<protein>
    <submittedName>
        <fullName evidence="3">Histidine kinase</fullName>
    </submittedName>
</protein>
<dbReference type="Proteomes" id="UP000032568">
    <property type="component" value="Chromosome pTact"/>
</dbReference>
<name>A0AAE9YXN9_9GAMM</name>
<feature type="transmembrane region" description="Helical" evidence="1">
    <location>
        <begin position="50"/>
        <end position="70"/>
    </location>
</feature>
<gene>
    <name evidence="3" type="ORF">SG35_031765</name>
</gene>
<sequence>MSARISSGRFLSDKQLDAIVANSLLPLAIALFATALLHMQELQLTSWGEYFSALLRLAIELSPVFLCKFFSVNNSGIKKLAWWLAGFVLLPVSVILAAGAFTGFGYQLLSTYQTWLMLLMIELAALINYALAQKRVKGIKFKASLDNVLLIIILALSLAWALLLASHHDPLNNQPIPLVLDVKRIVSYPLALLSYWLQTVILYTCLYVIYLVNHHLLVKRILSQYGVYAYLTLTGLLLLVCYPLLAQIALWLPMNDVVHPLNASGNQNPFDFWNIYIATLVVGISLPVIMAFQLQKDHRKLAELQQEKLQTELKWLQQQINPHFLFNTLNNLYALCLSKSPRAPDAILQLANLLRFVVYKGSCDRVSLSEEIAYLHDYLALQKLRVENKCHFEIHLPDEAETGALMISPLLLVMFLENAFKHGIEPSAEKSRLQVSLTVQTRRLVFSCQNTIPQSSQSHDHRPGMAQGENDFQGIGLKNVQRRLALMYPEAHQLAVSTQAQETGKTYSVELSLVLEAKVYDAGGAPGKPVMSRQVTEKS</sequence>
<evidence type="ECO:0000313" key="4">
    <source>
        <dbReference type="Proteomes" id="UP000032568"/>
    </source>
</evidence>
<dbReference type="EMBL" id="CP059736">
    <property type="protein sequence ID" value="WDE02330.1"/>
    <property type="molecule type" value="Genomic_DNA"/>
</dbReference>
<dbReference type="AlphaFoldDB" id="A0AAE9YXN9"/>
<keyword evidence="3" id="KW-0808">Transferase</keyword>
<dbReference type="PANTHER" id="PTHR34220:SF7">
    <property type="entry name" value="SENSOR HISTIDINE KINASE YPDA"/>
    <property type="match status" value="1"/>
</dbReference>
<dbReference type="InterPro" id="IPR036890">
    <property type="entry name" value="HATPase_C_sf"/>
</dbReference>